<feature type="domain" description="Inositolphosphotransferase Aur1/Ipt1" evidence="6">
    <location>
        <begin position="56"/>
        <end position="241"/>
    </location>
</feature>
<evidence type="ECO:0000256" key="5">
    <source>
        <dbReference type="SAM" id="Phobius"/>
    </source>
</evidence>
<feature type="transmembrane region" description="Helical" evidence="5">
    <location>
        <begin position="201"/>
        <end position="218"/>
    </location>
</feature>
<evidence type="ECO:0000256" key="4">
    <source>
        <dbReference type="ARBA" id="ARBA00023136"/>
    </source>
</evidence>
<keyword evidence="3 5" id="KW-1133">Transmembrane helix</keyword>
<feature type="transmembrane region" description="Helical" evidence="5">
    <location>
        <begin position="119"/>
        <end position="137"/>
    </location>
</feature>
<dbReference type="PANTHER" id="PTHR31310">
    <property type="match status" value="1"/>
</dbReference>
<evidence type="ECO:0000256" key="2">
    <source>
        <dbReference type="ARBA" id="ARBA00022692"/>
    </source>
</evidence>
<sequence>MGKAARSTMRRGGEGMFRAWRGMRELVLLGALWSIYSLSRLLASADLHPALERARAVLGLERRLHLDLETGLNGFTTQHEWLAVGASFYYATAHYVITAAVLIALWFSGYRRYSYARNALVLATVLALTAYLILPTAPPRFVPGYTDVLAGSAHLGWWGGGDSLPGGMGRLTNELAAMPSMHAGWALWVALAVHLLTTGRLLRGLSWGHALLTGLVVIGTGNHWTLDVLTGWLVVGGAWALVSRLQRPGRSRQPEPAGAQSVSLETG</sequence>
<dbReference type="Gene3D" id="1.20.144.10">
    <property type="entry name" value="Phosphatidic acid phosphatase type 2/haloperoxidase"/>
    <property type="match status" value="1"/>
</dbReference>
<evidence type="ECO:0000313" key="7">
    <source>
        <dbReference type="EMBL" id="MBT0773795.1"/>
    </source>
</evidence>
<reference evidence="7 8" key="1">
    <citation type="submission" date="2021-05" db="EMBL/GenBank/DDBJ databases">
        <title>Kineosporia and Streptomyces sp. nov. two new marine actinobacteria isolated from Coral.</title>
        <authorList>
            <person name="Buangrab K."/>
            <person name="Sutthacheep M."/>
            <person name="Yeemin T."/>
            <person name="Harunari E."/>
            <person name="Igarashi Y."/>
            <person name="Kanchanasin P."/>
            <person name="Tanasupawat S."/>
            <person name="Phongsopitanun W."/>
        </authorList>
    </citation>
    <scope>NUCLEOTIDE SEQUENCE [LARGE SCALE GENOMIC DNA]</scope>
    <source>
        <strain evidence="7 8">J2-2</strain>
    </source>
</reference>
<evidence type="ECO:0000256" key="3">
    <source>
        <dbReference type="ARBA" id="ARBA00022989"/>
    </source>
</evidence>
<feature type="transmembrane region" description="Helical" evidence="5">
    <location>
        <begin position="88"/>
        <end position="107"/>
    </location>
</feature>
<dbReference type="InterPro" id="IPR052185">
    <property type="entry name" value="IPC_Synthase-Related"/>
</dbReference>
<dbReference type="EMBL" id="JAHBAY010000020">
    <property type="protein sequence ID" value="MBT0773795.1"/>
    <property type="molecule type" value="Genomic_DNA"/>
</dbReference>
<name>A0ABS5TSQ1_9ACTN</name>
<evidence type="ECO:0000256" key="1">
    <source>
        <dbReference type="ARBA" id="ARBA00004141"/>
    </source>
</evidence>
<proteinExistence type="predicted"/>
<dbReference type="InterPro" id="IPR026841">
    <property type="entry name" value="Aur1/Ipt1"/>
</dbReference>
<organism evidence="7 8">
    <name type="scientific">Kineosporia corallincola</name>
    <dbReference type="NCBI Taxonomy" id="2835133"/>
    <lineage>
        <taxon>Bacteria</taxon>
        <taxon>Bacillati</taxon>
        <taxon>Actinomycetota</taxon>
        <taxon>Actinomycetes</taxon>
        <taxon>Kineosporiales</taxon>
        <taxon>Kineosporiaceae</taxon>
        <taxon>Kineosporia</taxon>
    </lineage>
</organism>
<dbReference type="CDD" id="cd03386">
    <property type="entry name" value="PAP2_Aur1_like"/>
    <property type="match status" value="1"/>
</dbReference>
<evidence type="ECO:0000313" key="8">
    <source>
        <dbReference type="Proteomes" id="UP001197247"/>
    </source>
</evidence>
<keyword evidence="2 5" id="KW-0812">Transmembrane</keyword>
<dbReference type="Proteomes" id="UP001197247">
    <property type="component" value="Unassembled WGS sequence"/>
</dbReference>
<comment type="subcellular location">
    <subcellularLocation>
        <location evidence="1">Membrane</location>
        <topology evidence="1">Multi-pass membrane protein</topology>
    </subcellularLocation>
</comment>
<feature type="transmembrane region" description="Helical" evidence="5">
    <location>
        <begin position="175"/>
        <end position="196"/>
    </location>
</feature>
<dbReference type="Pfam" id="PF14378">
    <property type="entry name" value="PAP2_3"/>
    <property type="match status" value="1"/>
</dbReference>
<dbReference type="InterPro" id="IPR036938">
    <property type="entry name" value="PAP2/HPO_sf"/>
</dbReference>
<dbReference type="SUPFAM" id="SSF48317">
    <property type="entry name" value="Acid phosphatase/Vanadium-dependent haloperoxidase"/>
    <property type="match status" value="1"/>
</dbReference>
<evidence type="ECO:0000259" key="6">
    <source>
        <dbReference type="Pfam" id="PF14378"/>
    </source>
</evidence>
<protein>
    <submittedName>
        <fullName evidence="7">Phosphatase PAP2 family protein</fullName>
    </submittedName>
</protein>
<dbReference type="PANTHER" id="PTHR31310:SF7">
    <property type="entry name" value="PA-PHOSPHATASE RELATED-FAMILY PROTEIN DDB_G0268928"/>
    <property type="match status" value="1"/>
</dbReference>
<dbReference type="RefSeq" id="WP_214160335.1">
    <property type="nucleotide sequence ID" value="NZ_JAHBAY010000020.1"/>
</dbReference>
<gene>
    <name evidence="7" type="ORF">KIH74_32920</name>
</gene>
<accession>A0ABS5TSQ1</accession>
<keyword evidence="8" id="KW-1185">Reference proteome</keyword>
<keyword evidence="4 5" id="KW-0472">Membrane</keyword>
<comment type="caution">
    <text evidence="7">The sequence shown here is derived from an EMBL/GenBank/DDBJ whole genome shotgun (WGS) entry which is preliminary data.</text>
</comment>